<feature type="transmembrane region" description="Helical" evidence="1">
    <location>
        <begin position="150"/>
        <end position="168"/>
    </location>
</feature>
<sequence>MIQLNWPLIIVLFSLALPGVFIAIPRLVNFLLHKAQASMQKRVNRIAVIQSLLMIFVMTMAGSVLSRITGLGAPVIQTFLDSGDLGWPLLLDSLLPLFLFTAVGLFIFFAIYYGLLPSFLDKDTYQSMSQLRSAVGLDGSMLYSGIAEELIVRWGLVNLLVFFGILFIKAHHPMIVWIAILLSSVLYAFSQLPVYVAVGCAFNRRLIYALLLAYGWQGLLFGLIFWQYGILAAMIAHMLFHLGWWVYQKP</sequence>
<accession>A0A0W0VRA2</accession>
<name>A0A0W0VRA2_9GAMM</name>
<feature type="transmembrane region" description="Helical" evidence="1">
    <location>
        <begin position="174"/>
        <end position="194"/>
    </location>
</feature>
<keyword evidence="1" id="KW-1133">Transmembrane helix</keyword>
<dbReference type="Proteomes" id="UP000054997">
    <property type="component" value="Unassembled WGS sequence"/>
</dbReference>
<protein>
    <recommendedName>
        <fullName evidence="4">CAAX amino terminal protease self-immunity</fullName>
    </recommendedName>
</protein>
<evidence type="ECO:0000256" key="1">
    <source>
        <dbReference type="SAM" id="Phobius"/>
    </source>
</evidence>
<dbReference type="AlphaFoldDB" id="A0A0W0VRA2"/>
<proteinExistence type="predicted"/>
<keyword evidence="1" id="KW-0812">Transmembrane</keyword>
<dbReference type="EMBL" id="LNYK01000007">
    <property type="protein sequence ID" value="KTD22543.1"/>
    <property type="molecule type" value="Genomic_DNA"/>
</dbReference>
<dbReference type="RefSeq" id="WP_083503236.1">
    <property type="nucleotide sequence ID" value="NZ_CAAAHZ010000001.1"/>
</dbReference>
<dbReference type="OrthoDB" id="378663at2"/>
<organism evidence="2 3">
    <name type="scientific">Legionella londiniensis</name>
    <dbReference type="NCBI Taxonomy" id="45068"/>
    <lineage>
        <taxon>Bacteria</taxon>
        <taxon>Pseudomonadati</taxon>
        <taxon>Pseudomonadota</taxon>
        <taxon>Gammaproteobacteria</taxon>
        <taxon>Legionellales</taxon>
        <taxon>Legionellaceae</taxon>
        <taxon>Legionella</taxon>
    </lineage>
</organism>
<comment type="caution">
    <text evidence="2">The sequence shown here is derived from an EMBL/GenBank/DDBJ whole genome shotgun (WGS) entry which is preliminary data.</text>
</comment>
<dbReference type="PATRIC" id="fig|45068.5.peg.448"/>
<evidence type="ECO:0000313" key="2">
    <source>
        <dbReference type="EMBL" id="KTD22543.1"/>
    </source>
</evidence>
<keyword evidence="1" id="KW-0472">Membrane</keyword>
<gene>
    <name evidence="2" type="ORF">Llon_0417</name>
</gene>
<keyword evidence="3" id="KW-1185">Reference proteome</keyword>
<feature type="transmembrane region" description="Helical" evidence="1">
    <location>
        <begin position="52"/>
        <end position="73"/>
    </location>
</feature>
<feature type="transmembrane region" description="Helical" evidence="1">
    <location>
        <begin position="93"/>
        <end position="115"/>
    </location>
</feature>
<dbReference type="STRING" id="45068.Llon_0417"/>
<evidence type="ECO:0000313" key="3">
    <source>
        <dbReference type="Proteomes" id="UP000054997"/>
    </source>
</evidence>
<reference evidence="2 3" key="1">
    <citation type="submission" date="2015-11" db="EMBL/GenBank/DDBJ databases">
        <title>Genomic analysis of 38 Legionella species identifies large and diverse effector repertoires.</title>
        <authorList>
            <person name="Burstein D."/>
            <person name="Amaro F."/>
            <person name="Zusman T."/>
            <person name="Lifshitz Z."/>
            <person name="Cohen O."/>
            <person name="Gilbert J.A."/>
            <person name="Pupko T."/>
            <person name="Shuman H.A."/>
            <person name="Segal G."/>
        </authorList>
    </citation>
    <scope>NUCLEOTIDE SEQUENCE [LARGE SCALE GENOMIC DNA]</scope>
    <source>
        <strain evidence="2 3">ATCC 49505</strain>
    </source>
</reference>
<feature type="transmembrane region" description="Helical" evidence="1">
    <location>
        <begin position="6"/>
        <end position="32"/>
    </location>
</feature>
<feature type="transmembrane region" description="Helical" evidence="1">
    <location>
        <begin position="206"/>
        <end position="224"/>
    </location>
</feature>
<feature type="transmembrane region" description="Helical" evidence="1">
    <location>
        <begin position="230"/>
        <end position="247"/>
    </location>
</feature>
<evidence type="ECO:0008006" key="4">
    <source>
        <dbReference type="Google" id="ProtNLM"/>
    </source>
</evidence>